<evidence type="ECO:0000313" key="3">
    <source>
        <dbReference type="Proteomes" id="UP000188235"/>
    </source>
</evidence>
<dbReference type="InterPro" id="IPR029068">
    <property type="entry name" value="Glyas_Bleomycin-R_OHBP_Dase"/>
</dbReference>
<dbReference type="InterPro" id="IPR037523">
    <property type="entry name" value="VOC_core"/>
</dbReference>
<proteinExistence type="predicted"/>
<accession>A0A1Q2D2P8</accession>
<sequence>MICYIDDQARSREFWSALLGTAPILDVPGMTESDLGGVTLGLIPFADMAELVPGLWRGSGQRCEIYLRRPDAAALLDRLVAAGGALLAPLVPRGWGEVVGYGLDPDGHVVAIAQSPPADAEV</sequence>
<keyword evidence="3" id="KW-1185">Reference proteome</keyword>
<dbReference type="Gene3D" id="3.10.180.10">
    <property type="entry name" value="2,3-Dihydroxybiphenyl 1,2-Dioxygenase, domain 1"/>
    <property type="match status" value="1"/>
</dbReference>
<reference evidence="2 3" key="1">
    <citation type="journal article" date="2008" name="Int. J. Syst. Evol. Microbiol.">
        <title>Tessaracoccus flavescens sp. nov., isolated from marine sediment.</title>
        <authorList>
            <person name="Lee D.W."/>
            <person name="Lee S.D."/>
        </authorList>
    </citation>
    <scope>NUCLEOTIDE SEQUENCE [LARGE SCALE GENOMIC DNA]</scope>
    <source>
        <strain evidence="2 3">SST-39T</strain>
    </source>
</reference>
<name>A0A1Q2D2P8_9ACTN</name>
<gene>
    <name evidence="2" type="ORF">BW733_12160</name>
</gene>
<protein>
    <recommendedName>
        <fullName evidence="1">VOC domain-containing protein</fullName>
    </recommendedName>
</protein>
<dbReference type="PROSITE" id="PS51819">
    <property type="entry name" value="VOC"/>
    <property type="match status" value="1"/>
</dbReference>
<organism evidence="2 3">
    <name type="scientific">Tessaracoccus flavescens</name>
    <dbReference type="NCBI Taxonomy" id="399497"/>
    <lineage>
        <taxon>Bacteria</taxon>
        <taxon>Bacillati</taxon>
        <taxon>Actinomycetota</taxon>
        <taxon>Actinomycetes</taxon>
        <taxon>Propionibacteriales</taxon>
        <taxon>Propionibacteriaceae</taxon>
        <taxon>Tessaracoccus</taxon>
    </lineage>
</organism>
<dbReference type="SUPFAM" id="SSF54593">
    <property type="entry name" value="Glyoxalase/Bleomycin resistance protein/Dihydroxybiphenyl dioxygenase"/>
    <property type="match status" value="1"/>
</dbReference>
<dbReference type="KEGG" id="tfa:BW733_12160"/>
<dbReference type="AlphaFoldDB" id="A0A1Q2D2P8"/>
<evidence type="ECO:0000313" key="2">
    <source>
        <dbReference type="EMBL" id="AQP52605.1"/>
    </source>
</evidence>
<dbReference type="STRING" id="399497.BW733_12160"/>
<dbReference type="Pfam" id="PF00903">
    <property type="entry name" value="Glyoxalase"/>
    <property type="match status" value="1"/>
</dbReference>
<feature type="domain" description="VOC" evidence="1">
    <location>
        <begin position="1"/>
        <end position="115"/>
    </location>
</feature>
<dbReference type="InterPro" id="IPR004360">
    <property type="entry name" value="Glyas_Fos-R_dOase_dom"/>
</dbReference>
<dbReference type="EMBL" id="CP019607">
    <property type="protein sequence ID" value="AQP52605.1"/>
    <property type="molecule type" value="Genomic_DNA"/>
</dbReference>
<dbReference type="OrthoDB" id="9804907at2"/>
<evidence type="ECO:0000259" key="1">
    <source>
        <dbReference type="PROSITE" id="PS51819"/>
    </source>
</evidence>
<dbReference type="Proteomes" id="UP000188235">
    <property type="component" value="Chromosome"/>
</dbReference>